<evidence type="ECO:0000313" key="2">
    <source>
        <dbReference type="EMBL" id="KKN49133.1"/>
    </source>
</evidence>
<keyword evidence="1" id="KW-0472">Membrane</keyword>
<accession>A0A0F9U644</accession>
<evidence type="ECO:0000256" key="1">
    <source>
        <dbReference type="SAM" id="Phobius"/>
    </source>
</evidence>
<gene>
    <name evidence="2" type="ORF">LCGC14_0645810</name>
</gene>
<sequence>MTLICLAITTFSLCYLAADARIFGADTTAWNEVYNEVPLAEEDKHWLWGLGILKIRQSVLHWDLIREHLSCYFCMGIWAGPLAHVLLWNFYQLNPDASVAYCLQHPNTPYWWTLGLTCAFLWGAGSSYFINAVLHRIEGD</sequence>
<dbReference type="EMBL" id="LAZR01001182">
    <property type="protein sequence ID" value="KKN49133.1"/>
    <property type="molecule type" value="Genomic_DNA"/>
</dbReference>
<keyword evidence="1" id="KW-0812">Transmembrane</keyword>
<feature type="transmembrane region" description="Helical" evidence="1">
    <location>
        <begin position="72"/>
        <end position="91"/>
    </location>
</feature>
<protein>
    <recommendedName>
        <fullName evidence="3">DUF1360 domain-containing protein</fullName>
    </recommendedName>
</protein>
<comment type="caution">
    <text evidence="2">The sequence shown here is derived from an EMBL/GenBank/DDBJ whole genome shotgun (WGS) entry which is preliminary data.</text>
</comment>
<organism evidence="2">
    <name type="scientific">marine sediment metagenome</name>
    <dbReference type="NCBI Taxonomy" id="412755"/>
    <lineage>
        <taxon>unclassified sequences</taxon>
        <taxon>metagenomes</taxon>
        <taxon>ecological metagenomes</taxon>
    </lineage>
</organism>
<keyword evidence="1" id="KW-1133">Transmembrane helix</keyword>
<dbReference type="AlphaFoldDB" id="A0A0F9U644"/>
<reference evidence="2" key="1">
    <citation type="journal article" date="2015" name="Nature">
        <title>Complex archaea that bridge the gap between prokaryotes and eukaryotes.</title>
        <authorList>
            <person name="Spang A."/>
            <person name="Saw J.H."/>
            <person name="Jorgensen S.L."/>
            <person name="Zaremba-Niedzwiedzka K."/>
            <person name="Martijn J."/>
            <person name="Lind A.E."/>
            <person name="van Eijk R."/>
            <person name="Schleper C."/>
            <person name="Guy L."/>
            <person name="Ettema T.J."/>
        </authorList>
    </citation>
    <scope>NUCLEOTIDE SEQUENCE</scope>
</reference>
<feature type="transmembrane region" description="Helical" evidence="1">
    <location>
        <begin position="111"/>
        <end position="134"/>
    </location>
</feature>
<evidence type="ECO:0008006" key="3">
    <source>
        <dbReference type="Google" id="ProtNLM"/>
    </source>
</evidence>
<name>A0A0F9U644_9ZZZZ</name>
<proteinExistence type="predicted"/>